<sequence length="329" mass="37510">MERLEPKYKLEIQQVTYNDKISNSSRFLTIAQMMFVAGETQDPSPDTLTLVEDIIRDQVIFLLTTASELAARRGSRIFSSQDLIFQVRHDTARVARLQTFLRWKAIRKTVRDDDEKAQLDLAAENIVDEALGGSSTDTAAKNTQSRAVILPWDVQTFFCEQPPGGKSNEDLIAESSVTSLGKLRWADEQTTNMTADEYIRWTEYRHASFTWRKAKRFREWSGLGTIADHKPTDDSLDILGFLTCEMVQKLTEIALSIQRREIITSQRMDMKPALSSVRNNEGPFATSSLERSAISVRHIRQAFDATQTRAKRQRMSLNKSSIQRALKLI</sequence>
<dbReference type="GO" id="GO:0006357">
    <property type="term" value="P:regulation of transcription by RNA polymerase II"/>
    <property type="evidence" value="ECO:0007669"/>
    <property type="project" value="UniProtKB-ARBA"/>
</dbReference>
<dbReference type="GO" id="GO:0003712">
    <property type="term" value="F:transcription coregulator activity"/>
    <property type="evidence" value="ECO:0007669"/>
    <property type="project" value="TreeGrafter"/>
</dbReference>
<name>A0A9P7GU24_9HYPO</name>
<dbReference type="GO" id="GO:0046982">
    <property type="term" value="F:protein heterodimerization activity"/>
    <property type="evidence" value="ECO:0007669"/>
    <property type="project" value="InterPro"/>
</dbReference>
<evidence type="ECO:0000313" key="7">
    <source>
        <dbReference type="EMBL" id="KAG5656074.1"/>
    </source>
</evidence>
<evidence type="ECO:0000256" key="5">
    <source>
        <dbReference type="ARBA" id="ARBA00023242"/>
    </source>
</evidence>
<evidence type="ECO:0000256" key="6">
    <source>
        <dbReference type="ARBA" id="ARBA00061274"/>
    </source>
</evidence>
<evidence type="ECO:0000256" key="3">
    <source>
        <dbReference type="ARBA" id="ARBA00023159"/>
    </source>
</evidence>
<dbReference type="PANTHER" id="PTHR11380">
    <property type="entry name" value="TRANSCRIPTION INITIATION FACTOR TFIID/SUPT3-RELATED"/>
    <property type="match status" value="1"/>
</dbReference>
<keyword evidence="4" id="KW-0804">Transcription</keyword>
<reference evidence="7" key="1">
    <citation type="submission" date="2021-04" db="EMBL/GenBank/DDBJ databases">
        <title>Draft genome of Fusarium avenaceum strain F156N33, isolated from an atmospheric sample in Virginia.</title>
        <authorList>
            <person name="Yang S."/>
            <person name="Vinatzer B.A."/>
            <person name="Coleman J."/>
        </authorList>
    </citation>
    <scope>NUCLEOTIDE SEQUENCE</scope>
    <source>
        <strain evidence="7">F156N33</strain>
    </source>
</reference>
<evidence type="ECO:0000256" key="4">
    <source>
        <dbReference type="ARBA" id="ARBA00023163"/>
    </source>
</evidence>
<keyword evidence="5" id="KW-0539">Nucleus</keyword>
<dbReference type="CDD" id="cd22926">
    <property type="entry name" value="HFD_SPT3"/>
    <property type="match status" value="1"/>
</dbReference>
<keyword evidence="8" id="KW-1185">Reference proteome</keyword>
<dbReference type="InterPro" id="IPR009072">
    <property type="entry name" value="Histone-fold"/>
</dbReference>
<proteinExistence type="inferred from homology"/>
<comment type="caution">
    <text evidence="7">The sequence shown here is derived from an EMBL/GenBank/DDBJ whole genome shotgun (WGS) entry which is preliminary data.</text>
</comment>
<evidence type="ECO:0000256" key="2">
    <source>
        <dbReference type="ARBA" id="ARBA00023015"/>
    </source>
</evidence>
<dbReference type="GO" id="GO:0000124">
    <property type="term" value="C:SAGA complex"/>
    <property type="evidence" value="ECO:0007669"/>
    <property type="project" value="UniProtKB-ARBA"/>
</dbReference>
<protein>
    <submittedName>
        <fullName evidence="7">Uncharacterized protein</fullName>
    </submittedName>
</protein>
<dbReference type="FunFam" id="1.10.20.10:FF:000023">
    <property type="entry name" value="transcription initiation protein SPT3 homolog"/>
    <property type="match status" value="1"/>
</dbReference>
<accession>A0A9P7GU24</accession>
<evidence type="ECO:0000256" key="1">
    <source>
        <dbReference type="ARBA" id="ARBA00004123"/>
    </source>
</evidence>
<gene>
    <name evidence="7" type="ORF">KAF25_001644</name>
</gene>
<keyword evidence="2" id="KW-0805">Transcription regulation</keyword>
<evidence type="ECO:0000313" key="8">
    <source>
        <dbReference type="Proteomes" id="UP000782241"/>
    </source>
</evidence>
<dbReference type="InterPro" id="IPR003195">
    <property type="entry name" value="TFIID_TAF13"/>
</dbReference>
<comment type="subcellular location">
    <subcellularLocation>
        <location evidence="1">Nucleus</location>
    </subcellularLocation>
</comment>
<dbReference type="EMBL" id="JAGPUO010000024">
    <property type="protein sequence ID" value="KAG5656074.1"/>
    <property type="molecule type" value="Genomic_DNA"/>
</dbReference>
<dbReference type="AlphaFoldDB" id="A0A9P7GU24"/>
<dbReference type="Pfam" id="PF02269">
    <property type="entry name" value="TFIID-18kDa"/>
    <property type="match status" value="1"/>
</dbReference>
<dbReference type="GO" id="GO:0005634">
    <property type="term" value="C:nucleus"/>
    <property type="evidence" value="ECO:0007669"/>
    <property type="project" value="UniProtKB-SubCell"/>
</dbReference>
<dbReference type="Proteomes" id="UP000782241">
    <property type="component" value="Unassembled WGS sequence"/>
</dbReference>
<keyword evidence="3" id="KW-0010">Activator</keyword>
<dbReference type="Gene3D" id="1.10.20.10">
    <property type="entry name" value="Histone, subunit A"/>
    <property type="match status" value="1"/>
</dbReference>
<dbReference type="GO" id="GO:0006366">
    <property type="term" value="P:transcription by RNA polymerase II"/>
    <property type="evidence" value="ECO:0007669"/>
    <property type="project" value="InterPro"/>
</dbReference>
<comment type="similarity">
    <text evidence="6">Belongs to the SPT3 family.</text>
</comment>
<dbReference type="PANTHER" id="PTHR11380:SF16">
    <property type="entry name" value="TRANSCRIPTION INITIATION PROTEIN SPT3 HOMOLOG"/>
    <property type="match status" value="1"/>
</dbReference>
<dbReference type="SUPFAM" id="SSF47113">
    <property type="entry name" value="Histone-fold"/>
    <property type="match status" value="1"/>
</dbReference>
<organism evidence="7 8">
    <name type="scientific">Fusarium avenaceum</name>
    <dbReference type="NCBI Taxonomy" id="40199"/>
    <lineage>
        <taxon>Eukaryota</taxon>
        <taxon>Fungi</taxon>
        <taxon>Dikarya</taxon>
        <taxon>Ascomycota</taxon>
        <taxon>Pezizomycotina</taxon>
        <taxon>Sordariomycetes</taxon>
        <taxon>Hypocreomycetidae</taxon>
        <taxon>Hypocreales</taxon>
        <taxon>Nectriaceae</taxon>
        <taxon>Fusarium</taxon>
        <taxon>Fusarium tricinctum species complex</taxon>
    </lineage>
</organism>